<organism evidence="1 2">
    <name type="scientific">Psilocybe cubensis</name>
    <name type="common">Psychedelic mushroom</name>
    <name type="synonym">Stropharia cubensis</name>
    <dbReference type="NCBI Taxonomy" id="181762"/>
    <lineage>
        <taxon>Eukaryota</taxon>
        <taxon>Fungi</taxon>
        <taxon>Dikarya</taxon>
        <taxon>Basidiomycota</taxon>
        <taxon>Agaricomycotina</taxon>
        <taxon>Agaricomycetes</taxon>
        <taxon>Agaricomycetidae</taxon>
        <taxon>Agaricales</taxon>
        <taxon>Agaricineae</taxon>
        <taxon>Strophariaceae</taxon>
        <taxon>Psilocybe</taxon>
    </lineage>
</organism>
<protein>
    <submittedName>
        <fullName evidence="1">Uncharacterized protein</fullName>
    </submittedName>
</protein>
<dbReference type="EMBL" id="JAFIQS020000010">
    <property type="protein sequence ID" value="KAH9476452.1"/>
    <property type="molecule type" value="Genomic_DNA"/>
</dbReference>
<gene>
    <name evidence="1" type="ORF">JR316_0010364</name>
</gene>
<keyword evidence="2" id="KW-1185">Reference proteome</keyword>
<proteinExistence type="predicted"/>
<dbReference type="Proteomes" id="UP000664032">
    <property type="component" value="Unassembled WGS sequence"/>
</dbReference>
<sequence>MPASADTEKSSLALLRNFMSQLTVCTVPTVTLSKVLTIVDKWYALHLEKMSYGGIEDSRMLSGGLFNKNVTHSAPLRLRNIFGRPLDYIKILAELVITEFGVWDIAQYVFFFFNTTVTTKHPVHKSYNSSIALDIVTTVGKARKL</sequence>
<evidence type="ECO:0000313" key="1">
    <source>
        <dbReference type="EMBL" id="KAH9476452.1"/>
    </source>
</evidence>
<accession>A0ACB8GM24</accession>
<name>A0ACB8GM24_PSICU</name>
<reference evidence="1" key="1">
    <citation type="submission" date="2021-10" db="EMBL/GenBank/DDBJ databases">
        <title>Psilocybe cubensis genome.</title>
        <authorList>
            <person name="Mckernan K.J."/>
            <person name="Crawford S."/>
            <person name="Trippe A."/>
            <person name="Kane L.T."/>
            <person name="Mclaughlin S."/>
        </authorList>
    </citation>
    <scope>NUCLEOTIDE SEQUENCE</scope>
    <source>
        <strain evidence="1">MGC-MH-2018</strain>
    </source>
</reference>
<comment type="caution">
    <text evidence="1">The sequence shown here is derived from an EMBL/GenBank/DDBJ whole genome shotgun (WGS) entry which is preliminary data.</text>
</comment>
<evidence type="ECO:0000313" key="2">
    <source>
        <dbReference type="Proteomes" id="UP000664032"/>
    </source>
</evidence>